<keyword evidence="2" id="KW-0067">ATP-binding</keyword>
<dbReference type="EMBL" id="WTVM01000002">
    <property type="protein sequence ID" value="NMG01500.1"/>
    <property type="molecule type" value="Genomic_DNA"/>
</dbReference>
<dbReference type="GO" id="GO:0016887">
    <property type="term" value="F:ATP hydrolysis activity"/>
    <property type="evidence" value="ECO:0007669"/>
    <property type="project" value="InterPro"/>
</dbReference>
<protein>
    <submittedName>
        <fullName evidence="2">ATP-binding cassette domain-containing protein</fullName>
    </submittedName>
</protein>
<dbReference type="SUPFAM" id="SSF52540">
    <property type="entry name" value="P-loop containing nucleoside triphosphate hydrolases"/>
    <property type="match status" value="1"/>
</dbReference>
<dbReference type="InterPro" id="IPR003439">
    <property type="entry name" value="ABC_transporter-like_ATP-bd"/>
</dbReference>
<sequence length="188" mass="20997">MPELRLHAFQTHHVGPIELAVAAGECVCLRGASGSGKTLLLRAIADLDPHQGEAWLDGAACSQMPAPVWRRKVMLVAAESHWWAERVGTHFPSDYDPDRLRELDLTPDALHWEVTRCSTGERQRLALLLEEPTGNLDPDTTAAVERLLDDYRTRNEAPMLWVSHDTSQIQRVADRGFVLEDGALRETS</sequence>
<feature type="domain" description="ABC transporter" evidence="1">
    <location>
        <begin position="16"/>
        <end position="127"/>
    </location>
</feature>
<keyword evidence="2" id="KW-0547">Nucleotide-binding</keyword>
<accession>A0A972FBE1</accession>
<dbReference type="RefSeq" id="WP_168986295.1">
    <property type="nucleotide sequence ID" value="NZ_CAWPHM010000222.1"/>
</dbReference>
<dbReference type="Gene3D" id="3.40.50.300">
    <property type="entry name" value="P-loop containing nucleotide triphosphate hydrolases"/>
    <property type="match status" value="1"/>
</dbReference>
<reference evidence="2" key="1">
    <citation type="submission" date="2019-12" db="EMBL/GenBank/DDBJ databases">
        <title>Comparative genomics gives insights into the taxonomy of the Azoarcus-Aromatoleum group and reveals separate origins of nif in the plant-associated Azoarcus and non-plant-associated Aromatoleum sub-groups.</title>
        <authorList>
            <person name="Lafos M."/>
            <person name="Maluk M."/>
            <person name="Batista M."/>
            <person name="Junghare M."/>
            <person name="Carmona M."/>
            <person name="Faoro H."/>
            <person name="Cruz L.M."/>
            <person name="Battistoni F."/>
            <person name="De Souza E."/>
            <person name="Pedrosa F."/>
            <person name="Chen W.-M."/>
            <person name="Poole P.S."/>
            <person name="Dixon R.A."/>
            <person name="James E.K."/>
        </authorList>
    </citation>
    <scope>NUCLEOTIDE SEQUENCE</scope>
    <source>
        <strain evidence="2">NSC3</strain>
    </source>
</reference>
<keyword evidence="3" id="KW-1185">Reference proteome</keyword>
<evidence type="ECO:0000313" key="2">
    <source>
        <dbReference type="EMBL" id="NMG01500.1"/>
    </source>
</evidence>
<organism evidence="2 3">
    <name type="scientific">Azoarcus taiwanensis</name>
    <dbReference type="NCBI Taxonomy" id="666964"/>
    <lineage>
        <taxon>Bacteria</taxon>
        <taxon>Pseudomonadati</taxon>
        <taxon>Pseudomonadota</taxon>
        <taxon>Betaproteobacteria</taxon>
        <taxon>Rhodocyclales</taxon>
        <taxon>Zoogloeaceae</taxon>
        <taxon>Azoarcus</taxon>
    </lineage>
</organism>
<dbReference type="GO" id="GO:0005524">
    <property type="term" value="F:ATP binding"/>
    <property type="evidence" value="ECO:0007669"/>
    <property type="project" value="UniProtKB-KW"/>
</dbReference>
<evidence type="ECO:0000313" key="3">
    <source>
        <dbReference type="Proteomes" id="UP000599523"/>
    </source>
</evidence>
<dbReference type="Proteomes" id="UP000599523">
    <property type="component" value="Unassembled WGS sequence"/>
</dbReference>
<comment type="caution">
    <text evidence="2">The sequence shown here is derived from an EMBL/GenBank/DDBJ whole genome shotgun (WGS) entry which is preliminary data.</text>
</comment>
<dbReference type="Pfam" id="PF00005">
    <property type="entry name" value="ABC_tran"/>
    <property type="match status" value="1"/>
</dbReference>
<proteinExistence type="predicted"/>
<dbReference type="PANTHER" id="PTHR43119">
    <property type="entry name" value="ABC TRANSPORT PROTEIN ATP-BINDING COMPONENT-RELATED"/>
    <property type="match status" value="1"/>
</dbReference>
<dbReference type="InterPro" id="IPR027417">
    <property type="entry name" value="P-loop_NTPase"/>
</dbReference>
<evidence type="ECO:0000259" key="1">
    <source>
        <dbReference type="Pfam" id="PF00005"/>
    </source>
</evidence>
<name>A0A972FBE1_9RHOO</name>
<dbReference type="PANTHER" id="PTHR43119:SF1">
    <property type="entry name" value="ABC TRANSPORTER DOMAIN-CONTAINING PROTEIN"/>
    <property type="match status" value="1"/>
</dbReference>
<dbReference type="AlphaFoldDB" id="A0A972FBE1"/>
<gene>
    <name evidence="2" type="ORF">GPA21_00740</name>
</gene>
<dbReference type="CDD" id="cd00267">
    <property type="entry name" value="ABC_ATPase"/>
    <property type="match status" value="1"/>
</dbReference>